<dbReference type="GO" id="GO:0016887">
    <property type="term" value="F:ATP hydrolysis activity"/>
    <property type="evidence" value="ECO:0007669"/>
    <property type="project" value="InterPro"/>
</dbReference>
<keyword evidence="14" id="KW-1185">Reference proteome</keyword>
<keyword evidence="7 10" id="KW-1133">Transmembrane helix</keyword>
<dbReference type="CDD" id="cd18597">
    <property type="entry name" value="ABC_6TM_YOR1_D1_like"/>
    <property type="match status" value="1"/>
</dbReference>
<dbReference type="FunFam" id="3.40.50.300:FF:000997">
    <property type="entry name" value="Multidrug resistance-associated protein 1"/>
    <property type="match status" value="1"/>
</dbReference>
<feature type="transmembrane region" description="Helical" evidence="10">
    <location>
        <begin position="75"/>
        <end position="105"/>
    </location>
</feature>
<feature type="domain" description="ABC transporter" evidence="11">
    <location>
        <begin position="286"/>
        <end position="509"/>
    </location>
</feature>
<comment type="subcellular location">
    <subcellularLocation>
        <location evidence="1">Membrane</location>
        <topology evidence="1">Multi-pass membrane protein</topology>
    </subcellularLocation>
</comment>
<dbReference type="InterPro" id="IPR017871">
    <property type="entry name" value="ABC_transporter-like_CS"/>
</dbReference>
<gene>
    <name evidence="13" type="ORF">H1R20_g10286</name>
</gene>
<evidence type="ECO:0000256" key="4">
    <source>
        <dbReference type="ARBA" id="ARBA00022692"/>
    </source>
</evidence>
<evidence type="ECO:0000259" key="11">
    <source>
        <dbReference type="PROSITE" id="PS50893"/>
    </source>
</evidence>
<dbReference type="SUPFAM" id="SSF52540">
    <property type="entry name" value="P-loop containing nucleoside triphosphate hydrolases"/>
    <property type="match status" value="2"/>
</dbReference>
<dbReference type="GO" id="GO:0140359">
    <property type="term" value="F:ABC-type transporter activity"/>
    <property type="evidence" value="ECO:0007669"/>
    <property type="project" value="InterPro"/>
</dbReference>
<evidence type="ECO:0000256" key="6">
    <source>
        <dbReference type="ARBA" id="ARBA00022840"/>
    </source>
</evidence>
<proteinExistence type="inferred from homology"/>
<evidence type="ECO:0000256" key="7">
    <source>
        <dbReference type="ARBA" id="ARBA00022989"/>
    </source>
</evidence>
<sequence length="1051" mass="115925">MTTSLSHHQFFWRSIVSGMLARTALISSMYKRSIGLTAKSKSKLPNATIINYISTDVSRVEACAQWFHPVWASPIQVAICMAILLFHLGPAALFGVALFFVIVPLQKRILRRQFRIRKRLSKLTELRTKSLLEALGSMHFVKCYTLEIPFFRHISALRKAELAGVKEIQNIHAALAFSLPVLAATLAFLAYSRSGQFELPVIFASLSLFQLLRQPMIFWPRAMSLTSDASSSLRRVSSIYAAETIQDSALNIDPSQSAAILVENATFQWEAASTQRVKQDKQNDPNNSAGIEPTGEPNPPFVLQTISISVPRGSLVAVVGSFASGKSSLLQGLVGEMHRISGKVSFSSKVAYCPQIPWLRKGTLRDNIVFGRPFDEKRYQQVLKDVCLAGDIRGLPNSDLTETGENGMGLSGGQRQRVGLARALYSDSDILILDDPLSGVDSRVGNEIFQNAILGAIKSGKTIIMVTYAWNLLPHCNYIYHLREGRIAEQGTFEELRRSNKSFDALHAELDASRARKSLKVARKGTVKPLHKGLTEPSIQAASEKQRMKGTVFRNAYKIYLSAARGALSALTLLVAILVMQGSQVLSSRNLVWWQSNSFNRSLGFYQSLYATFGLLQAFFALVLGRVVDSISCLVSRNLHNVALQNVLLAPMSFFERTPRGRILSHFGKDLDSIDNQLPVLVVLIVFAGYQHFAKIYRKASKEVERIESSLRSNVYAHFAESLGGLQTLRSYNQVDPSVSKLDSLLDLQNRASFVSATTQRWLSLRLDFCGAILVFAVALCAVLGVGSIGAAQIGLILTYTTTLTQMGGLLTRQITDAEKQMSAVERIGHYHEKQTFNSDSTVVEEAPEVTQPSHNWPEKGVISLRNVCVSYRPGNLNVLSDIALDIRPGEKLGIVGRTGAGKSSLVNCLMRIVPYSGLITIDGVDISTIGLQSLRSKLSFVPQQPVVFGGTIRIALDPHGQYDDETLLAALRRGFAQIENKSPDFKVETVGTENRCFNLDATIEPEGSNLSVGEKALLSLTRVLVRNSRIVILDEATWAFLFLTSEYIRT</sequence>
<dbReference type="InterPro" id="IPR050173">
    <property type="entry name" value="ABC_transporter_C-like"/>
</dbReference>
<protein>
    <recommendedName>
        <fullName evidence="15">P-loop containing nucleoside triphosphate hydrolase protein</fullName>
    </recommendedName>
</protein>
<dbReference type="Gene3D" id="3.40.50.300">
    <property type="entry name" value="P-loop containing nucleotide triphosphate hydrolases"/>
    <property type="match status" value="2"/>
</dbReference>
<reference evidence="13" key="1">
    <citation type="submission" date="2022-06" db="EMBL/GenBank/DDBJ databases">
        <title>Genome Sequence of Candolleomyces eurysporus.</title>
        <authorList>
            <person name="Buettner E."/>
        </authorList>
    </citation>
    <scope>NUCLEOTIDE SEQUENCE</scope>
    <source>
        <strain evidence="13">VTCC 930004</strain>
    </source>
</reference>
<dbReference type="PROSITE" id="PS00211">
    <property type="entry name" value="ABC_TRANSPORTER_1"/>
    <property type="match status" value="1"/>
</dbReference>
<feature type="domain" description="ABC transmembrane type-1" evidence="12">
    <location>
        <begin position="1"/>
        <end position="216"/>
    </location>
</feature>
<dbReference type="PANTHER" id="PTHR24223">
    <property type="entry name" value="ATP-BINDING CASSETTE SUB-FAMILY C"/>
    <property type="match status" value="1"/>
</dbReference>
<evidence type="ECO:0000256" key="9">
    <source>
        <dbReference type="SAM" id="MobiDB-lite"/>
    </source>
</evidence>
<evidence type="ECO:0000259" key="12">
    <source>
        <dbReference type="PROSITE" id="PS50929"/>
    </source>
</evidence>
<keyword evidence="3" id="KW-0813">Transport</keyword>
<dbReference type="PROSITE" id="PS50893">
    <property type="entry name" value="ABC_TRANSPORTER_2"/>
    <property type="match status" value="1"/>
</dbReference>
<evidence type="ECO:0000313" key="13">
    <source>
        <dbReference type="EMBL" id="KAJ2926817.1"/>
    </source>
</evidence>
<evidence type="ECO:0008006" key="15">
    <source>
        <dbReference type="Google" id="ProtNLM"/>
    </source>
</evidence>
<dbReference type="InterPro" id="IPR003593">
    <property type="entry name" value="AAA+_ATPase"/>
</dbReference>
<evidence type="ECO:0000256" key="3">
    <source>
        <dbReference type="ARBA" id="ARBA00022448"/>
    </source>
</evidence>
<evidence type="ECO:0000256" key="2">
    <source>
        <dbReference type="ARBA" id="ARBA00009726"/>
    </source>
</evidence>
<evidence type="ECO:0000256" key="5">
    <source>
        <dbReference type="ARBA" id="ARBA00022741"/>
    </source>
</evidence>
<dbReference type="InterPro" id="IPR011527">
    <property type="entry name" value="ABC1_TM_dom"/>
</dbReference>
<comment type="similarity">
    <text evidence="2">Belongs to the ABC transporter superfamily. ABCC family. Conjugate transporter (TC 3.A.1.208) subfamily.</text>
</comment>
<accession>A0A9W8J1Z5</accession>
<feature type="domain" description="ABC transmembrane type-1" evidence="12">
    <location>
        <begin position="561"/>
        <end position="820"/>
    </location>
</feature>
<comment type="caution">
    <text evidence="13">The sequence shown here is derived from an EMBL/GenBank/DDBJ whole genome shotgun (WGS) entry which is preliminary data.</text>
</comment>
<keyword evidence="5" id="KW-0547">Nucleotide-binding</keyword>
<feature type="non-terminal residue" evidence="13">
    <location>
        <position position="1"/>
    </location>
</feature>
<dbReference type="GO" id="GO:0005524">
    <property type="term" value="F:ATP binding"/>
    <property type="evidence" value="ECO:0007669"/>
    <property type="project" value="UniProtKB-KW"/>
</dbReference>
<feature type="region of interest" description="Disordered" evidence="9">
    <location>
        <begin position="273"/>
        <end position="299"/>
    </location>
</feature>
<evidence type="ECO:0000256" key="10">
    <source>
        <dbReference type="SAM" id="Phobius"/>
    </source>
</evidence>
<dbReference type="InterPro" id="IPR036640">
    <property type="entry name" value="ABC1_TM_sf"/>
</dbReference>
<dbReference type="Pfam" id="PF00664">
    <property type="entry name" value="ABC_membrane"/>
    <property type="match status" value="2"/>
</dbReference>
<name>A0A9W8J1Z5_9AGAR</name>
<keyword evidence="4 10" id="KW-0812">Transmembrane</keyword>
<feature type="transmembrane region" description="Helical" evidence="10">
    <location>
        <begin position="559"/>
        <end position="583"/>
    </location>
</feature>
<feature type="transmembrane region" description="Helical" evidence="10">
    <location>
        <begin position="769"/>
        <end position="798"/>
    </location>
</feature>
<dbReference type="AlphaFoldDB" id="A0A9W8J1Z5"/>
<dbReference type="PROSITE" id="PS50929">
    <property type="entry name" value="ABC_TM1F"/>
    <property type="match status" value="2"/>
</dbReference>
<evidence type="ECO:0000313" key="14">
    <source>
        <dbReference type="Proteomes" id="UP001140091"/>
    </source>
</evidence>
<dbReference type="SMART" id="SM00382">
    <property type="entry name" value="AAA"/>
    <property type="match status" value="2"/>
</dbReference>
<evidence type="ECO:0000256" key="8">
    <source>
        <dbReference type="ARBA" id="ARBA00023136"/>
    </source>
</evidence>
<dbReference type="PANTHER" id="PTHR24223:SF456">
    <property type="entry name" value="MULTIDRUG RESISTANCE-ASSOCIATED PROTEIN LETHAL(2)03659"/>
    <property type="match status" value="1"/>
</dbReference>
<dbReference type="SUPFAM" id="SSF90123">
    <property type="entry name" value="ABC transporter transmembrane region"/>
    <property type="match status" value="2"/>
</dbReference>
<dbReference type="CDD" id="cd03250">
    <property type="entry name" value="ABCC_MRP_domain1"/>
    <property type="match status" value="1"/>
</dbReference>
<dbReference type="Pfam" id="PF00005">
    <property type="entry name" value="ABC_tran"/>
    <property type="match status" value="2"/>
</dbReference>
<keyword evidence="6" id="KW-0067">ATP-binding</keyword>
<dbReference type="InterPro" id="IPR027417">
    <property type="entry name" value="P-loop_NTPase"/>
</dbReference>
<evidence type="ECO:0000256" key="1">
    <source>
        <dbReference type="ARBA" id="ARBA00004141"/>
    </source>
</evidence>
<keyword evidence="8 10" id="KW-0472">Membrane</keyword>
<dbReference type="Proteomes" id="UP001140091">
    <property type="component" value="Unassembled WGS sequence"/>
</dbReference>
<dbReference type="OrthoDB" id="6500128at2759"/>
<dbReference type="GO" id="GO:0016020">
    <property type="term" value="C:membrane"/>
    <property type="evidence" value="ECO:0007669"/>
    <property type="project" value="UniProtKB-SubCell"/>
</dbReference>
<feature type="transmembrane region" description="Helical" evidence="10">
    <location>
        <begin position="603"/>
        <end position="627"/>
    </location>
</feature>
<dbReference type="Gene3D" id="1.20.1560.10">
    <property type="entry name" value="ABC transporter type 1, transmembrane domain"/>
    <property type="match status" value="2"/>
</dbReference>
<dbReference type="EMBL" id="JANBPK010001045">
    <property type="protein sequence ID" value="KAJ2926817.1"/>
    <property type="molecule type" value="Genomic_DNA"/>
</dbReference>
<organism evidence="13 14">
    <name type="scientific">Candolleomyces eurysporus</name>
    <dbReference type="NCBI Taxonomy" id="2828524"/>
    <lineage>
        <taxon>Eukaryota</taxon>
        <taxon>Fungi</taxon>
        <taxon>Dikarya</taxon>
        <taxon>Basidiomycota</taxon>
        <taxon>Agaricomycotina</taxon>
        <taxon>Agaricomycetes</taxon>
        <taxon>Agaricomycetidae</taxon>
        <taxon>Agaricales</taxon>
        <taxon>Agaricineae</taxon>
        <taxon>Psathyrellaceae</taxon>
        <taxon>Candolleomyces</taxon>
    </lineage>
</organism>
<dbReference type="InterPro" id="IPR003439">
    <property type="entry name" value="ABC_transporter-like_ATP-bd"/>
</dbReference>